<sequence>MMLRFLILSLSLALWCEQGVCATGTESTGSGTAPVLQTSQESNDAHPSTSSAPPSEAPLPIHVPLAMQSLLHDHHPQQALALANRSLEEQPDEGDVLFLKAIALTQLNRKGEAILILKNLTERFPEMGAPYNNLGALYAAQGQLDDARAILEKGVASQPNYAIAFENLGDVYLALARRSYAQALKLNPTNRTLKLKADKLN</sequence>
<evidence type="ECO:0000313" key="5">
    <source>
        <dbReference type="EMBL" id="QWY77864.1"/>
    </source>
</evidence>
<feature type="region of interest" description="Disordered" evidence="2">
    <location>
        <begin position="25"/>
        <end position="59"/>
    </location>
</feature>
<organism evidence="4 6">
    <name type="scientific">Ferrovum myxofaciens</name>
    <dbReference type="NCBI Taxonomy" id="416213"/>
    <lineage>
        <taxon>Bacteria</taxon>
        <taxon>Pseudomonadati</taxon>
        <taxon>Pseudomonadota</taxon>
        <taxon>Betaproteobacteria</taxon>
        <taxon>Ferrovales</taxon>
        <taxon>Ferrovaceae</taxon>
        <taxon>Ferrovum</taxon>
    </lineage>
</organism>
<name>A0A8F3E1L3_9PROT</name>
<evidence type="ECO:0000256" key="1">
    <source>
        <dbReference type="PROSITE-ProRule" id="PRU00339"/>
    </source>
</evidence>
<dbReference type="EMBL" id="LRRD01000032">
    <property type="protein sequence ID" value="KXW57902.1"/>
    <property type="molecule type" value="Genomic_DNA"/>
</dbReference>
<dbReference type="Proteomes" id="UP000683551">
    <property type="component" value="Chromosome"/>
</dbReference>
<dbReference type="GeneID" id="301708521"/>
<accession>A0A8F3E1L3</accession>
<dbReference type="SUPFAM" id="SSF48452">
    <property type="entry name" value="TPR-like"/>
    <property type="match status" value="1"/>
</dbReference>
<keyword evidence="6" id="KW-1185">Reference proteome</keyword>
<dbReference type="PATRIC" id="fig|1789004.3.peg.1586"/>
<dbReference type="Gene3D" id="1.25.40.10">
    <property type="entry name" value="Tetratricopeptide repeat domain"/>
    <property type="match status" value="1"/>
</dbReference>
<reference evidence="5" key="2">
    <citation type="submission" date="2021-02" db="EMBL/GenBank/DDBJ databases">
        <title>Comparative genomics of Ferrovum myxofaciens strains, predominant extremophile bacteria forming large biofilm stalactites in acid mine ecosystems.</title>
        <authorList>
            <person name="Burkartova K."/>
            <person name="Ridl J."/>
            <person name="Pajer P."/>
            <person name="Falteisek L."/>
        </authorList>
    </citation>
    <scope>NUCLEOTIDE SEQUENCE</scope>
    <source>
        <strain evidence="5">MI1III</strain>
    </source>
</reference>
<feature type="repeat" description="TPR" evidence="1">
    <location>
        <begin position="128"/>
        <end position="161"/>
    </location>
</feature>
<feature type="signal peptide" evidence="3">
    <location>
        <begin position="1"/>
        <end position="22"/>
    </location>
</feature>
<evidence type="ECO:0000256" key="3">
    <source>
        <dbReference type="SAM" id="SignalP"/>
    </source>
</evidence>
<dbReference type="PROSITE" id="PS50005">
    <property type="entry name" value="TPR"/>
    <property type="match status" value="1"/>
</dbReference>
<dbReference type="InterPro" id="IPR019734">
    <property type="entry name" value="TPR_rpt"/>
</dbReference>
<dbReference type="Proteomes" id="UP000075653">
    <property type="component" value="Unassembled WGS sequence"/>
</dbReference>
<dbReference type="SMART" id="SM00028">
    <property type="entry name" value="TPR"/>
    <property type="match status" value="3"/>
</dbReference>
<keyword evidence="3" id="KW-0732">Signal</keyword>
<accession>A0A149VXG6</accession>
<gene>
    <name evidence="4" type="ORF">FEMY_15560</name>
    <name evidence="5" type="ORF">JZL65_01890</name>
</gene>
<dbReference type="AlphaFoldDB" id="A0A8F3E1L3"/>
<keyword evidence="1" id="KW-0802">TPR repeat</keyword>
<feature type="chain" id="PRO_5036593659" evidence="3">
    <location>
        <begin position="23"/>
        <end position="201"/>
    </location>
</feature>
<dbReference type="RefSeq" id="WP_051861782.1">
    <property type="nucleotide sequence ID" value="NZ_CP053675.1"/>
</dbReference>
<evidence type="ECO:0000313" key="6">
    <source>
        <dbReference type="Proteomes" id="UP000075653"/>
    </source>
</evidence>
<dbReference type="EMBL" id="CP071137">
    <property type="protein sequence ID" value="QWY77864.1"/>
    <property type="molecule type" value="Genomic_DNA"/>
</dbReference>
<feature type="compositionally biased region" description="Low complexity" evidence="2">
    <location>
        <begin position="45"/>
        <end position="59"/>
    </location>
</feature>
<proteinExistence type="predicted"/>
<dbReference type="InterPro" id="IPR011990">
    <property type="entry name" value="TPR-like_helical_dom_sf"/>
</dbReference>
<protein>
    <submittedName>
        <fullName evidence="4">Tetratricopeptide repeat protein</fullName>
    </submittedName>
</protein>
<dbReference type="Pfam" id="PF14559">
    <property type="entry name" value="TPR_19"/>
    <property type="match status" value="1"/>
</dbReference>
<evidence type="ECO:0000313" key="4">
    <source>
        <dbReference type="EMBL" id="KXW57902.1"/>
    </source>
</evidence>
<reference evidence="4 6" key="1">
    <citation type="submission" date="2016-01" db="EMBL/GenBank/DDBJ databases">
        <title>Genome sequence of the acidophilic iron oxidising Ferrovum strain Z-31.</title>
        <authorList>
            <person name="Poehlein A."/>
            <person name="Ullrich S.R."/>
            <person name="Schloemann M."/>
            <person name="Muehling M."/>
            <person name="Daniel R."/>
        </authorList>
    </citation>
    <scope>NUCLEOTIDE SEQUENCE [LARGE SCALE GENOMIC DNA]</scope>
    <source>
        <strain evidence="4 6">Z-31</strain>
    </source>
</reference>
<evidence type="ECO:0000256" key="2">
    <source>
        <dbReference type="SAM" id="MobiDB-lite"/>
    </source>
</evidence>